<accession>A0A364N3M4</accession>
<evidence type="ECO:0000313" key="2">
    <source>
        <dbReference type="EMBL" id="RAR11025.1"/>
    </source>
</evidence>
<dbReference type="STRING" id="183478.A0A364N3M4"/>
<name>A0A364N3M4_STELY</name>
<dbReference type="OrthoDB" id="5404564at2759"/>
<evidence type="ECO:0008006" key="4">
    <source>
        <dbReference type="Google" id="ProtNLM"/>
    </source>
</evidence>
<reference evidence="3" key="1">
    <citation type="submission" date="2018-05" db="EMBL/GenBank/DDBJ databases">
        <title>Draft genome sequence of Stemphylium lycopersici strain CIDEFI 213.</title>
        <authorList>
            <person name="Medina R."/>
            <person name="Franco M.E.E."/>
            <person name="Lucentini C.G."/>
            <person name="Saparrat M.C.N."/>
            <person name="Balatti P.A."/>
        </authorList>
    </citation>
    <scope>NUCLEOTIDE SEQUENCE [LARGE SCALE GENOMIC DNA]</scope>
    <source>
        <strain evidence="3">CIDEFI 213</strain>
    </source>
</reference>
<organism evidence="2 3">
    <name type="scientific">Stemphylium lycopersici</name>
    <name type="common">Tomato gray leaf spot disease fungus</name>
    <name type="synonym">Thyrospora lycopersici</name>
    <dbReference type="NCBI Taxonomy" id="183478"/>
    <lineage>
        <taxon>Eukaryota</taxon>
        <taxon>Fungi</taxon>
        <taxon>Dikarya</taxon>
        <taxon>Ascomycota</taxon>
        <taxon>Pezizomycotina</taxon>
        <taxon>Dothideomycetes</taxon>
        <taxon>Pleosporomycetidae</taxon>
        <taxon>Pleosporales</taxon>
        <taxon>Pleosporineae</taxon>
        <taxon>Pleosporaceae</taxon>
        <taxon>Stemphylium</taxon>
    </lineage>
</organism>
<keyword evidence="3" id="KW-1185">Reference proteome</keyword>
<dbReference type="Proteomes" id="UP000249619">
    <property type="component" value="Unassembled WGS sequence"/>
</dbReference>
<gene>
    <name evidence="2" type="ORF">DDE83_004783</name>
</gene>
<proteinExistence type="predicted"/>
<evidence type="ECO:0000313" key="3">
    <source>
        <dbReference type="Proteomes" id="UP000249619"/>
    </source>
</evidence>
<dbReference type="EMBL" id="QGDH01000061">
    <property type="protein sequence ID" value="RAR11025.1"/>
    <property type="molecule type" value="Genomic_DNA"/>
</dbReference>
<feature type="compositionally biased region" description="Low complexity" evidence="1">
    <location>
        <begin position="298"/>
        <end position="325"/>
    </location>
</feature>
<dbReference type="AlphaFoldDB" id="A0A364N3M4"/>
<protein>
    <recommendedName>
        <fullName evidence="4">Fungal N-terminal domain-containing protein</fullName>
    </recommendedName>
</protein>
<feature type="compositionally biased region" description="Polar residues" evidence="1">
    <location>
        <begin position="260"/>
        <end position="287"/>
    </location>
</feature>
<comment type="caution">
    <text evidence="2">The sequence shown here is derived from an EMBL/GenBank/DDBJ whole genome shotgun (WGS) entry which is preliminary data.</text>
</comment>
<sequence length="727" mass="80332">MAAMEPCTQAHGVGPALDCIKAWKIGRTFAACQKDAPAELRYVEVEIGGLAKALKLMAEELHTEPEKDLPQNSDQRMQNGIDTVLDFCQRTVNDLDSLVDQYQVIKKHRTIGGFAIERAWSDLVLSEYKTIIWTTEGGNLTDLRDLLQTHTSSVIALVQALQRLVTPISKPATTNDLQQIFNSPKNMYNSAGAVDEHLEEVHRMVQGLAITSHDASAPPVPARNPARSPTGDLPDHSTSPSRHQNYKFPLPQIPRHLGSSEHSSTADFNNDSPYPSSPTQTVSSPKTSLPGKRASETSLGGSSLRYSSSSYASSDAGQSSAGWQSTQPVGNHHYLKGQQSMSIKKTSPLPGTPEIREPEQGVSSRHLSLLPPLAMGTASPNELEGTPKHTSSTARLSPYPVSQPDIMRLHRSSTTASQRAAFEKEAFRNSAILCDVRGKIVEYSHRINQDDPRDVEMIQAADECRIAVVRKRVTDPETRIVRVVTSVWAFSDDNTTRAELRMEDDQMYIPYASYFSPTKVSITVPCELKFHDVKHGNRPARIAKTSWVNYVFDTSQAAALFQNELMGRTLLATFRTEKTMRIHEGLSRSFSYAEQMCGLENLRVWEDNDTGAIIALIHFSASFRNGYLAFYLNSAVNPIKVKDDGGRDIKIKGLRVPVDRGDRAMRKDSVADAATGKGKGKASVDKEKVISGAKIEFASDAEKREFLDLCREMQRELIELPDLLGVN</sequence>
<feature type="region of interest" description="Disordered" evidence="1">
    <location>
        <begin position="212"/>
        <end position="404"/>
    </location>
</feature>
<evidence type="ECO:0000256" key="1">
    <source>
        <dbReference type="SAM" id="MobiDB-lite"/>
    </source>
</evidence>